<sequence length="357" mass="37431">MSETQGGTDTLAGAQTDTPVAARGAAEILAEIKKLVDPQLERRLDALHPTMRGISRYHFGWQDAAGTPDPAGAGGKALRPALAVLGARAVGAEGDEPAVLDAACTVELIHNFSLLHDDIMDGDRTRRHRPTAWTVYGVDQTLLAGCALQTLAFQVLTERSPHAIASLGASVQWLIAGQSEDLDLAGNDAATVDQCLEMEAGKTASLLSLSASLGAQAYGAASGQVQLLAEYGHHLGMAFQLVDDLLGIWGETGTTGKPVAADLYARKRSAPVVAALSAGSAASARLRAVLASEGDLSDADLVLAADLVEQAGGRSWTQDRADLHTREALARLDRLAPHPRALADLAEVTRFLLSRTW</sequence>
<dbReference type="InterPro" id="IPR033749">
    <property type="entry name" value="Polyprenyl_synt_CS"/>
</dbReference>
<protein>
    <submittedName>
        <fullName evidence="4">Polyprenyl synthetase family protein</fullName>
    </submittedName>
</protein>
<dbReference type="PROSITE" id="PS00723">
    <property type="entry name" value="POLYPRENYL_SYNTHASE_1"/>
    <property type="match status" value="1"/>
</dbReference>
<dbReference type="PANTHER" id="PTHR12001">
    <property type="entry name" value="GERANYLGERANYL PYROPHOSPHATE SYNTHASE"/>
    <property type="match status" value="1"/>
</dbReference>
<evidence type="ECO:0000313" key="5">
    <source>
        <dbReference type="Proteomes" id="UP000675781"/>
    </source>
</evidence>
<dbReference type="GO" id="GO:0004659">
    <property type="term" value="F:prenyltransferase activity"/>
    <property type="evidence" value="ECO:0007669"/>
    <property type="project" value="InterPro"/>
</dbReference>
<dbReference type="GO" id="GO:0008299">
    <property type="term" value="P:isoprenoid biosynthetic process"/>
    <property type="evidence" value="ECO:0007669"/>
    <property type="project" value="InterPro"/>
</dbReference>
<keyword evidence="3" id="KW-0808">Transferase</keyword>
<comment type="caution">
    <text evidence="4">The sequence shown here is derived from an EMBL/GenBank/DDBJ whole genome shotgun (WGS) entry which is preliminary data.</text>
</comment>
<dbReference type="RefSeq" id="WP_212528516.1">
    <property type="nucleotide sequence ID" value="NZ_JAGSOG010000045.1"/>
</dbReference>
<dbReference type="SFLD" id="SFLDS00005">
    <property type="entry name" value="Isoprenoid_Synthase_Type_I"/>
    <property type="match status" value="1"/>
</dbReference>
<comment type="similarity">
    <text evidence="3">Belongs to the FPP/GGPP synthase family.</text>
</comment>
<reference evidence="4" key="1">
    <citation type="submission" date="2021-04" db="EMBL/GenBank/DDBJ databases">
        <title>Genome based classification of Actinospica acidithermotolerans sp. nov., an actinobacterium isolated from an Indonesian hot spring.</title>
        <authorList>
            <person name="Kusuma A.B."/>
            <person name="Putra K.E."/>
            <person name="Nafisah S."/>
            <person name="Loh J."/>
            <person name="Nouioui I."/>
            <person name="Goodfellow M."/>
        </authorList>
    </citation>
    <scope>NUCLEOTIDE SEQUENCE</scope>
    <source>
        <strain evidence="4">CSCA 57</strain>
    </source>
</reference>
<dbReference type="EMBL" id="JAGSOG010000045">
    <property type="protein sequence ID" value="MBR7833994.1"/>
    <property type="molecule type" value="Genomic_DNA"/>
</dbReference>
<keyword evidence="1" id="KW-0479">Metal-binding</keyword>
<keyword evidence="5" id="KW-1185">Reference proteome</keyword>
<dbReference type="Proteomes" id="UP000675781">
    <property type="component" value="Unassembled WGS sequence"/>
</dbReference>
<dbReference type="AlphaFoldDB" id="A0A941ERX5"/>
<accession>A0A941ERX5</accession>
<evidence type="ECO:0000256" key="1">
    <source>
        <dbReference type="ARBA" id="ARBA00022723"/>
    </source>
</evidence>
<dbReference type="Gene3D" id="1.10.600.10">
    <property type="entry name" value="Farnesyl Diphosphate Synthase"/>
    <property type="match status" value="1"/>
</dbReference>
<dbReference type="GO" id="GO:0046872">
    <property type="term" value="F:metal ion binding"/>
    <property type="evidence" value="ECO:0007669"/>
    <property type="project" value="UniProtKB-KW"/>
</dbReference>
<evidence type="ECO:0000256" key="2">
    <source>
        <dbReference type="ARBA" id="ARBA00022842"/>
    </source>
</evidence>
<keyword evidence="2" id="KW-0460">Magnesium</keyword>
<proteinExistence type="inferred from homology"/>
<evidence type="ECO:0000313" key="4">
    <source>
        <dbReference type="EMBL" id="MBR7833994.1"/>
    </source>
</evidence>
<dbReference type="SUPFAM" id="SSF48576">
    <property type="entry name" value="Terpenoid synthases"/>
    <property type="match status" value="1"/>
</dbReference>
<dbReference type="InterPro" id="IPR000092">
    <property type="entry name" value="Polyprenyl_synt"/>
</dbReference>
<dbReference type="PROSITE" id="PS00444">
    <property type="entry name" value="POLYPRENYL_SYNTHASE_2"/>
    <property type="match status" value="1"/>
</dbReference>
<name>A0A941ERX5_9ACTN</name>
<organism evidence="4 5">
    <name type="scientific">Actinospica durhamensis</name>
    <dbReference type="NCBI Taxonomy" id="1508375"/>
    <lineage>
        <taxon>Bacteria</taxon>
        <taxon>Bacillati</taxon>
        <taxon>Actinomycetota</taxon>
        <taxon>Actinomycetes</taxon>
        <taxon>Catenulisporales</taxon>
        <taxon>Actinospicaceae</taxon>
        <taxon>Actinospica</taxon>
    </lineage>
</organism>
<gene>
    <name evidence="4" type="ORF">KDL01_12010</name>
</gene>
<dbReference type="PANTHER" id="PTHR12001:SF86">
    <property type="entry name" value="GERANYLGERANYL DIPHOSPHATE SYNTHASE"/>
    <property type="match status" value="1"/>
</dbReference>
<evidence type="ECO:0000256" key="3">
    <source>
        <dbReference type="RuleBase" id="RU004466"/>
    </source>
</evidence>
<dbReference type="CDD" id="cd00685">
    <property type="entry name" value="Trans_IPPS_HT"/>
    <property type="match status" value="1"/>
</dbReference>
<dbReference type="InterPro" id="IPR008949">
    <property type="entry name" value="Isoprenoid_synthase_dom_sf"/>
</dbReference>
<dbReference type="Pfam" id="PF00348">
    <property type="entry name" value="polyprenyl_synt"/>
    <property type="match status" value="1"/>
</dbReference>